<evidence type="ECO:0000313" key="4">
    <source>
        <dbReference type="Proteomes" id="UP000069272"/>
    </source>
</evidence>
<dbReference type="VEuPathDB" id="VectorBase:AALB000439"/>
<reference evidence="3 4" key="1">
    <citation type="journal article" date="2017" name="G3 (Bethesda)">
        <title>The Physical Genome Mapping of Anopheles albimanus Corrected Scaffold Misassemblies and Identified Interarm Rearrangements in Genus Anopheles.</title>
        <authorList>
            <person name="Artemov G.N."/>
            <person name="Peery A.N."/>
            <person name="Jiang X."/>
            <person name="Tu Z."/>
            <person name="Stegniy V.N."/>
            <person name="Sharakhova M.V."/>
            <person name="Sharakhov I.V."/>
        </authorList>
    </citation>
    <scope>NUCLEOTIDE SEQUENCE [LARGE SCALE GENOMIC DNA]</scope>
    <source>
        <strain evidence="3 4">ALBI9_A</strain>
    </source>
</reference>
<evidence type="ECO:0008006" key="5">
    <source>
        <dbReference type="Google" id="ProtNLM"/>
    </source>
</evidence>
<keyword evidence="2" id="KW-0812">Transmembrane</keyword>
<dbReference type="PANTHER" id="PTHR47412">
    <property type="entry name" value="FI01434P-RELATED"/>
    <property type="match status" value="1"/>
</dbReference>
<dbReference type="Proteomes" id="UP000069272">
    <property type="component" value="Chromosome 2L"/>
</dbReference>
<feature type="transmembrane region" description="Helical" evidence="2">
    <location>
        <begin position="12"/>
        <end position="34"/>
    </location>
</feature>
<dbReference type="Pfam" id="PF13896">
    <property type="entry name" value="Glyco_transf_49"/>
    <property type="match status" value="2"/>
</dbReference>
<proteinExistence type="predicted"/>
<dbReference type="AlphaFoldDB" id="A0A182F1V7"/>
<protein>
    <recommendedName>
        <fullName evidence="5">N-acetyllactosaminide beta-1,3-N-acetylglucosaminyltransferase</fullName>
    </recommendedName>
</protein>
<evidence type="ECO:0000256" key="1">
    <source>
        <dbReference type="SAM" id="MobiDB-lite"/>
    </source>
</evidence>
<dbReference type="EnsemblMetazoa" id="AALB000439-RA">
    <property type="protein sequence ID" value="AALB000439-PA"/>
    <property type="gene ID" value="AALB000439"/>
</dbReference>
<feature type="region of interest" description="Disordered" evidence="1">
    <location>
        <begin position="517"/>
        <end position="558"/>
    </location>
</feature>
<evidence type="ECO:0000256" key="2">
    <source>
        <dbReference type="SAM" id="Phobius"/>
    </source>
</evidence>
<dbReference type="VEuPathDB" id="VectorBase:AALB20_026288"/>
<accession>A0A182F1V7</accession>
<name>A0A182F1V7_ANOAL</name>
<reference evidence="3" key="2">
    <citation type="submission" date="2022-08" db="UniProtKB">
        <authorList>
            <consortium name="EnsemblMetazoa"/>
        </authorList>
    </citation>
    <scope>IDENTIFICATION</scope>
    <source>
        <strain evidence="3">STECLA/ALBI9_A</strain>
    </source>
</reference>
<organism evidence="3 4">
    <name type="scientific">Anopheles albimanus</name>
    <name type="common">New world malaria mosquito</name>
    <dbReference type="NCBI Taxonomy" id="7167"/>
    <lineage>
        <taxon>Eukaryota</taxon>
        <taxon>Metazoa</taxon>
        <taxon>Ecdysozoa</taxon>
        <taxon>Arthropoda</taxon>
        <taxon>Hexapoda</taxon>
        <taxon>Insecta</taxon>
        <taxon>Pterygota</taxon>
        <taxon>Neoptera</taxon>
        <taxon>Endopterygota</taxon>
        <taxon>Diptera</taxon>
        <taxon>Nematocera</taxon>
        <taxon>Culicoidea</taxon>
        <taxon>Culicidae</taxon>
        <taxon>Anophelinae</taxon>
        <taxon>Anopheles</taxon>
    </lineage>
</organism>
<keyword evidence="4" id="KW-1185">Reference proteome</keyword>
<feature type="compositionally biased region" description="Low complexity" evidence="1">
    <location>
        <begin position="546"/>
        <end position="558"/>
    </location>
</feature>
<keyword evidence="2" id="KW-0472">Membrane</keyword>
<keyword evidence="2" id="KW-1133">Transmembrane helix</keyword>
<dbReference type="PANTHER" id="PTHR47412:SF1">
    <property type="entry name" value="FI01434P-RELATED"/>
    <property type="match status" value="1"/>
</dbReference>
<evidence type="ECO:0000313" key="3">
    <source>
        <dbReference type="EnsemblMetazoa" id="AALB000439-PA"/>
    </source>
</evidence>
<feature type="compositionally biased region" description="Gly residues" evidence="1">
    <location>
        <begin position="517"/>
        <end position="531"/>
    </location>
</feature>
<dbReference type="STRING" id="7167.A0A182F1V7"/>
<sequence>MRRNWLLRCSILINLAVLLYIGSHLLIGSGNFAIGPAYIISDEMLNKPAAAAQYKPFLASAQQQQQQQQQSTQQQGHSNLVLKIQENGSTPRKVGSPDVLYQDGGGPPAAAIGPPGAINGSDIYSTTASLDFDAKLRTLLNCHDRDYEPDIGQRGDFWVLKNYIRAEHGELRCHETITYTTHADYTFLDNLVPLLERWNAPVSLALHAPGTDFVPTVNSIKYLRDCIPESHLVRQFVTFHIYFSSKHIPKFVPKHNQVLDTAYNCSLAVPYFNVSVAQLYKTQKKLLYPVNVGRNVARDAAMTHFLLASDIELYPNPGLVHKFLEMIARNEPVLQRKNPRVFPLPIFEVDNNSPVPRDKAELQELLRSGKAIPFHKRVCSSCHGVPKSKEWIAANETDDLGVFHIGKRIGYFVHWEPIYIGTHADPHYDERLSWEGKSDKMTQGYALCVLDYDFHILDNGFLVHKPGIKVLKKDPKRAMLAAKTNQLIKKIIYPELQVMYGTRKGCAYKVNDSTNGGGDPGVGGGGGGGGARDYARGSASAKRSRTMSSSVASSGSSSGWHQSVLTVVSVGNARTTINAAKASERRSNEMTATYKPLRTDDVELVNQRSAVLRTVLLLMIVSFLLFCLLGYYYQPEGGDRSNGLYQMQDMASHEALLRRLKTILNCHTPSNEYRLEPHGSYYLLRNFIAAEQPVECYETITYTTHGDYTFLDNVVPLLERWTAPVSVALYSPGSDLDRTVEQLRLLRDCNDHRQLVRQYVSFHLYLDFEHLPAYPIAHYQELVKQPIECPVDGTVFQSRSYRAEHNLTYPVNVGRNVARSLALTHFVLASDIELYPSPDFIPMFLRMVAHPFYQYTLHGTPSVYVLPVFELTAASAVLDGLPQNKAQLLEALASGGAIKFHEQICSHCHTVPGYEEWLGVLKDEYTMDILTTAKRDGAFAHWEPLYVGTNRDPKYDERLSWEGKADKMTQAYTMCVLGYDYHVLDNAFLVHRPGVKTLAEATNPAQQTIQRSFIRSTILNEITSLYGQRDGCKI</sequence>
<dbReference type="VEuPathDB" id="VectorBase:AALB20_034231"/>